<keyword evidence="1" id="KW-1133">Transmembrane helix</keyword>
<evidence type="ECO:0000313" key="3">
    <source>
        <dbReference type="Proteomes" id="UP001142462"/>
    </source>
</evidence>
<reference evidence="2" key="1">
    <citation type="journal article" date="2014" name="Int. J. Syst. Evol. Microbiol.">
        <title>Complete genome sequence of Corynebacterium casei LMG S-19264T (=DSM 44701T), isolated from a smear-ripened cheese.</title>
        <authorList>
            <consortium name="US DOE Joint Genome Institute (JGI-PGF)"/>
            <person name="Walter F."/>
            <person name="Albersmeier A."/>
            <person name="Kalinowski J."/>
            <person name="Ruckert C."/>
        </authorList>
    </citation>
    <scope>NUCLEOTIDE SEQUENCE</scope>
    <source>
        <strain evidence="2">VKM Ac-1020</strain>
    </source>
</reference>
<dbReference type="EMBL" id="BSEJ01000013">
    <property type="protein sequence ID" value="GLJ62413.1"/>
    <property type="molecule type" value="Genomic_DNA"/>
</dbReference>
<dbReference type="Proteomes" id="UP001142462">
    <property type="component" value="Unassembled WGS sequence"/>
</dbReference>
<feature type="transmembrane region" description="Helical" evidence="1">
    <location>
        <begin position="65"/>
        <end position="84"/>
    </location>
</feature>
<comment type="caution">
    <text evidence="2">The sequence shown here is derived from an EMBL/GenBank/DDBJ whole genome shotgun (WGS) entry which is preliminary data.</text>
</comment>
<keyword evidence="1" id="KW-0812">Transmembrane</keyword>
<dbReference type="Pfam" id="PF10002">
    <property type="entry name" value="DUF2243"/>
    <property type="match status" value="1"/>
</dbReference>
<reference evidence="2" key="2">
    <citation type="submission" date="2023-01" db="EMBL/GenBank/DDBJ databases">
        <authorList>
            <person name="Sun Q."/>
            <person name="Evtushenko L."/>
        </authorList>
    </citation>
    <scope>NUCLEOTIDE SEQUENCE</scope>
    <source>
        <strain evidence="2">VKM Ac-1020</strain>
    </source>
</reference>
<name>A0A9W6LXN7_9MICO</name>
<feature type="transmembrane region" description="Helical" evidence="1">
    <location>
        <begin position="134"/>
        <end position="152"/>
    </location>
</feature>
<dbReference type="AlphaFoldDB" id="A0A9W6LXN7"/>
<gene>
    <name evidence="2" type="ORF">GCM10017576_25430</name>
</gene>
<organism evidence="2 3">
    <name type="scientific">Microbacterium barkeri</name>
    <dbReference type="NCBI Taxonomy" id="33917"/>
    <lineage>
        <taxon>Bacteria</taxon>
        <taxon>Bacillati</taxon>
        <taxon>Actinomycetota</taxon>
        <taxon>Actinomycetes</taxon>
        <taxon>Micrococcales</taxon>
        <taxon>Microbacteriaceae</taxon>
        <taxon>Microbacterium</taxon>
    </lineage>
</organism>
<evidence type="ECO:0000313" key="2">
    <source>
        <dbReference type="EMBL" id="GLJ62413.1"/>
    </source>
</evidence>
<dbReference type="InterPro" id="IPR018719">
    <property type="entry name" value="DUF2243_membrane"/>
</dbReference>
<keyword evidence="3" id="KW-1185">Reference proteome</keyword>
<keyword evidence="1" id="KW-0472">Membrane</keyword>
<feature type="transmembrane region" description="Helical" evidence="1">
    <location>
        <begin position="91"/>
        <end position="109"/>
    </location>
</feature>
<proteinExistence type="predicted"/>
<dbReference type="RefSeq" id="WP_271174107.1">
    <property type="nucleotide sequence ID" value="NZ_BSEJ01000013.1"/>
</dbReference>
<sequence length="165" mass="17979">MAGSPDPRTLWAARGTYATRTAWAGALFGMGLVAFVDEAVFHQILHWHHFYDRGTPAAGLVSDGLFHAFSWFGTVAGLFLLADVARRGALWTPRWVGGALLGAGAFQLYDGTIQHKVLGLHQIRYVDDVLPYDIAWNAIAVLLLAAGLVLVVRTRTAAAWAHVER</sequence>
<evidence type="ECO:0000256" key="1">
    <source>
        <dbReference type="SAM" id="Phobius"/>
    </source>
</evidence>
<protein>
    <submittedName>
        <fullName evidence="2">Membrane protein</fullName>
    </submittedName>
</protein>
<accession>A0A9W6LXN7</accession>
<feature type="transmembrane region" description="Helical" evidence="1">
    <location>
        <begin position="21"/>
        <end position="45"/>
    </location>
</feature>